<reference evidence="3" key="1">
    <citation type="submission" date="2017-06" db="EMBL/GenBank/DDBJ databases">
        <title>Sequencing and comparative analysis of myxobacterial genomes.</title>
        <authorList>
            <person name="Rupp O."/>
            <person name="Goesmann A."/>
            <person name="Sogaard-Andersen L."/>
        </authorList>
    </citation>
    <scope>NUCLEOTIDE SEQUENCE [LARGE SCALE GENOMIC DNA]</scope>
    <source>
        <strain evidence="3">DSM 52655</strain>
    </source>
</reference>
<evidence type="ECO:0000256" key="2">
    <source>
        <dbReference type="SAM" id="SignalP"/>
    </source>
</evidence>
<dbReference type="EMBL" id="CP022098">
    <property type="protein sequence ID" value="ATB40322.1"/>
    <property type="molecule type" value="Genomic_DNA"/>
</dbReference>
<sequence>METGIKERGMTFRVGVFGMTSRVMGLGLLVATVVHAQAVAPTPPPAPSTPLPVPRYVPAGAGAPRVGQPGDHAAPVARSPNARVLPPTGEPGIWAADEETKAVRRPSTTPQPEIDELLMATPSPGAPEAKSCRQRLLRASRTSGHEMTRHNLPPSPRACINARLLVHCVNRDFRTFEELAVRTPSPEGVDYIAVRRREVDASFFWQMRLCENFRSLPDIELVVSDILAVFERQSRSPK</sequence>
<dbReference type="KEGG" id="cfus:CYFUS_005771"/>
<feature type="region of interest" description="Disordered" evidence="1">
    <location>
        <begin position="59"/>
        <end position="113"/>
    </location>
</feature>
<organism evidence="3">
    <name type="scientific">Cystobacter fuscus</name>
    <dbReference type="NCBI Taxonomy" id="43"/>
    <lineage>
        <taxon>Bacteria</taxon>
        <taxon>Pseudomonadati</taxon>
        <taxon>Myxococcota</taxon>
        <taxon>Myxococcia</taxon>
        <taxon>Myxococcales</taxon>
        <taxon>Cystobacterineae</taxon>
        <taxon>Archangiaceae</taxon>
        <taxon>Cystobacter</taxon>
    </lineage>
</organism>
<dbReference type="Proteomes" id="UP000217257">
    <property type="component" value="Chromosome"/>
</dbReference>
<feature type="chain" id="PRO_5012580597" evidence="2">
    <location>
        <begin position="37"/>
        <end position="238"/>
    </location>
</feature>
<evidence type="ECO:0000256" key="1">
    <source>
        <dbReference type="SAM" id="MobiDB-lite"/>
    </source>
</evidence>
<dbReference type="AlphaFoldDB" id="A0A250JA27"/>
<protein>
    <submittedName>
        <fullName evidence="3">Uncharacterized protein</fullName>
    </submittedName>
</protein>
<evidence type="ECO:0000313" key="3">
    <source>
        <dbReference type="EMBL" id="ATB40322.1"/>
    </source>
</evidence>
<proteinExistence type="predicted"/>
<accession>A0A250JA27</accession>
<name>A0A250JA27_9BACT</name>
<gene>
    <name evidence="3" type="ORF">CYFUS_005771</name>
</gene>
<keyword evidence="2" id="KW-0732">Signal</keyword>
<feature type="signal peptide" evidence="2">
    <location>
        <begin position="1"/>
        <end position="36"/>
    </location>
</feature>